<dbReference type="RefSeq" id="WP_213888799.1">
    <property type="nucleotide sequence ID" value="NZ_JAGFNU010000005.1"/>
</dbReference>
<sequence>MQAYFVLFVAVVFSTFFGVSAEAQSLRDSNGPAEYPPASYQGRQYVDSKGCVFVRAGVGDGVNWVPRVTRGRQVICGQTPTLARRTPAAQATTPARSVETRAQTTTSTPVATATPTRRVQAVRQRQVVQVVPVREATPTSVQANAAVNQVPRSISIPRGYQAVWEDDRLNPLRGVGTELGQAQMERVWTNTVPRRLVNPTSTTGQTVVTRRASNIVTADASVLHASTRRVQTQPASTTTQSTEGRAYRYVQVGRFVTAQDAQSAASRLQSSGLPARIGRTQRDGQTLRVVLAGPFQERSALNAALQRAQSIGFKNAFPRR</sequence>
<name>A0ABV5JD78_9RHOB</name>
<evidence type="ECO:0000256" key="2">
    <source>
        <dbReference type="SAM" id="SignalP"/>
    </source>
</evidence>
<accession>A0ABV5JD78</accession>
<feature type="chain" id="PRO_5045808452" evidence="2">
    <location>
        <begin position="22"/>
        <end position="320"/>
    </location>
</feature>
<dbReference type="PROSITE" id="PS51724">
    <property type="entry name" value="SPOR"/>
    <property type="match status" value="1"/>
</dbReference>
<feature type="region of interest" description="Disordered" evidence="1">
    <location>
        <begin position="85"/>
        <end position="118"/>
    </location>
</feature>
<reference evidence="4 5" key="1">
    <citation type="submission" date="2024-09" db="EMBL/GenBank/DDBJ databases">
        <authorList>
            <person name="Sun Q."/>
            <person name="Mori K."/>
        </authorList>
    </citation>
    <scope>NUCLEOTIDE SEQUENCE [LARGE SCALE GENOMIC DNA]</scope>
    <source>
        <strain evidence="4 5">CECT 8726</strain>
    </source>
</reference>
<comment type="caution">
    <text evidence="4">The sequence shown here is derived from an EMBL/GenBank/DDBJ whole genome shotgun (WGS) entry which is preliminary data.</text>
</comment>
<gene>
    <name evidence="4" type="ORF">ACFFUT_06335</name>
</gene>
<feature type="domain" description="SPOR" evidence="3">
    <location>
        <begin position="242"/>
        <end position="320"/>
    </location>
</feature>
<dbReference type="Pfam" id="PF05036">
    <property type="entry name" value="SPOR"/>
    <property type="match status" value="1"/>
</dbReference>
<dbReference type="Gene3D" id="3.30.70.1070">
    <property type="entry name" value="Sporulation related repeat"/>
    <property type="match status" value="1"/>
</dbReference>
<dbReference type="InterPro" id="IPR036680">
    <property type="entry name" value="SPOR-like_sf"/>
</dbReference>
<keyword evidence="5" id="KW-1185">Reference proteome</keyword>
<keyword evidence="2" id="KW-0732">Signal</keyword>
<proteinExistence type="predicted"/>
<feature type="signal peptide" evidence="2">
    <location>
        <begin position="1"/>
        <end position="21"/>
    </location>
</feature>
<organism evidence="4 5">
    <name type="scientific">Pseudohalocynthiibacter aestuariivivens</name>
    <dbReference type="NCBI Taxonomy" id="1591409"/>
    <lineage>
        <taxon>Bacteria</taxon>
        <taxon>Pseudomonadati</taxon>
        <taxon>Pseudomonadota</taxon>
        <taxon>Alphaproteobacteria</taxon>
        <taxon>Rhodobacterales</taxon>
        <taxon>Paracoccaceae</taxon>
        <taxon>Pseudohalocynthiibacter</taxon>
    </lineage>
</organism>
<dbReference type="InterPro" id="IPR007730">
    <property type="entry name" value="SPOR-like_dom"/>
</dbReference>
<evidence type="ECO:0000259" key="3">
    <source>
        <dbReference type="PROSITE" id="PS51724"/>
    </source>
</evidence>
<evidence type="ECO:0000256" key="1">
    <source>
        <dbReference type="SAM" id="MobiDB-lite"/>
    </source>
</evidence>
<dbReference type="EMBL" id="JBHMEA010000016">
    <property type="protein sequence ID" value="MFB9231404.1"/>
    <property type="molecule type" value="Genomic_DNA"/>
</dbReference>
<dbReference type="Proteomes" id="UP001589683">
    <property type="component" value="Unassembled WGS sequence"/>
</dbReference>
<protein>
    <submittedName>
        <fullName evidence="4">SPOR domain-containing protein</fullName>
    </submittedName>
</protein>
<evidence type="ECO:0000313" key="5">
    <source>
        <dbReference type="Proteomes" id="UP001589683"/>
    </source>
</evidence>
<evidence type="ECO:0000313" key="4">
    <source>
        <dbReference type="EMBL" id="MFB9231404.1"/>
    </source>
</evidence>
<dbReference type="SUPFAM" id="SSF110997">
    <property type="entry name" value="Sporulation related repeat"/>
    <property type="match status" value="1"/>
</dbReference>